<accession>A0A6J7WT07</accession>
<dbReference type="GO" id="GO:0005524">
    <property type="term" value="F:ATP binding"/>
    <property type="evidence" value="ECO:0007669"/>
    <property type="project" value="UniProtKB-KW"/>
</dbReference>
<keyword evidence="3" id="KW-0067">ATP-binding</keyword>
<feature type="domain" description="Terminase large subunit gp17-like C-terminal" evidence="6">
    <location>
        <begin position="307"/>
        <end position="450"/>
    </location>
</feature>
<dbReference type="Pfam" id="PF17289">
    <property type="entry name" value="Terminase_6C"/>
    <property type="match status" value="1"/>
</dbReference>
<dbReference type="InterPro" id="IPR035421">
    <property type="entry name" value="Terminase_6C"/>
</dbReference>
<evidence type="ECO:0000256" key="2">
    <source>
        <dbReference type="ARBA" id="ARBA00022741"/>
    </source>
</evidence>
<keyword evidence="1" id="KW-1188">Viral release from host cell</keyword>
<evidence type="ECO:0000256" key="1">
    <source>
        <dbReference type="ARBA" id="ARBA00022612"/>
    </source>
</evidence>
<organism evidence="8">
    <name type="scientific">uncultured Caudovirales phage</name>
    <dbReference type="NCBI Taxonomy" id="2100421"/>
    <lineage>
        <taxon>Viruses</taxon>
        <taxon>Duplodnaviria</taxon>
        <taxon>Heunggongvirae</taxon>
        <taxon>Uroviricota</taxon>
        <taxon>Caudoviricetes</taxon>
        <taxon>Peduoviridae</taxon>
        <taxon>Maltschvirus</taxon>
        <taxon>Maltschvirus maltsch</taxon>
    </lineage>
</organism>
<name>A0A6J7WT07_9CAUD</name>
<dbReference type="EMBL" id="LR798291">
    <property type="protein sequence ID" value="CAB5220880.1"/>
    <property type="molecule type" value="Genomic_DNA"/>
</dbReference>
<evidence type="ECO:0000313" key="7">
    <source>
        <dbReference type="EMBL" id="CAB4124985.1"/>
    </source>
</evidence>
<proteinExistence type="predicted"/>
<evidence type="ECO:0000259" key="6">
    <source>
        <dbReference type="Pfam" id="PF17289"/>
    </source>
</evidence>
<evidence type="ECO:0000256" key="5">
    <source>
        <dbReference type="SAM" id="MobiDB-lite"/>
    </source>
</evidence>
<gene>
    <name evidence="8" type="ORF">UFOVP246_51</name>
    <name evidence="7" type="ORF">UFOVP59_64</name>
</gene>
<dbReference type="InterPro" id="IPR027417">
    <property type="entry name" value="P-loop_NTPase"/>
</dbReference>
<dbReference type="Gene3D" id="3.30.420.240">
    <property type="match status" value="1"/>
</dbReference>
<dbReference type="Gene3D" id="3.40.50.300">
    <property type="entry name" value="P-loop containing nucleotide triphosphate hydrolases"/>
    <property type="match status" value="1"/>
</dbReference>
<dbReference type="Pfam" id="PF03237">
    <property type="entry name" value="Terminase_6N"/>
    <property type="match status" value="1"/>
</dbReference>
<reference evidence="8" key="1">
    <citation type="submission" date="2020-05" db="EMBL/GenBank/DDBJ databases">
        <authorList>
            <person name="Chiriac C."/>
            <person name="Salcher M."/>
            <person name="Ghai R."/>
            <person name="Kavagutti S V."/>
        </authorList>
    </citation>
    <scope>NUCLEOTIDE SEQUENCE</scope>
</reference>
<sequence length="477" mass="52920">MVKRVVKQPPKVEDKPALGKNGLPLHADDLRAMGEDLTGLLSQLDPTKAETLIYNWHFWARPTQIAPKGDWNTWLINAGRGFGKTRAGVEWIREKVKSGAKRIAAVAATNSDIERVMISGESGFLARCWSGDKTNRGVKMGMPLWSPTKRTLTWENGAQVQFFSAEEPDRLRGPQFECAWCDELAAWNRDRDTYDMLQFGLRLGKHPQICITTTPKPTKLLRDILKNPKTVVTNGSTFDNSANLAAPYLEAVKAQYDGTRLGRQELYAEILDEASGALWNRQLLEQCSVDITDKVEFAHTLNRVVVAVDPAVTANAESDMTGIIVAGIDVNGTSYILEDATERYTPEGWATKAVELYDKYSADRIVAERNQGGEMVRHTLQTVNETVPIRLVHASRGKYARAEPVSALYERGKVKHVKGLDQLEDQLVQYEPLGSIGSPDRLDAMVWAITDLALKGVARPNLNLSYADAKGLLAKGF</sequence>
<evidence type="ECO:0000256" key="4">
    <source>
        <dbReference type="ARBA" id="ARBA00023219"/>
    </source>
</evidence>
<feature type="region of interest" description="Disordered" evidence="5">
    <location>
        <begin position="1"/>
        <end position="20"/>
    </location>
</feature>
<dbReference type="EMBL" id="LR796181">
    <property type="protein sequence ID" value="CAB4124985.1"/>
    <property type="molecule type" value="Genomic_DNA"/>
</dbReference>
<evidence type="ECO:0000256" key="3">
    <source>
        <dbReference type="ARBA" id="ARBA00022840"/>
    </source>
</evidence>
<protein>
    <submittedName>
        <fullName evidence="8">COG5323 Uncharacterized conserved protein</fullName>
    </submittedName>
</protein>
<keyword evidence="4" id="KW-0231">Viral genome packaging</keyword>
<keyword evidence="2" id="KW-0547">Nucleotide-binding</keyword>
<evidence type="ECO:0000313" key="8">
    <source>
        <dbReference type="EMBL" id="CAB5220880.1"/>
    </source>
</evidence>